<proteinExistence type="predicted"/>
<dbReference type="RefSeq" id="WP_248209730.1">
    <property type="nucleotide sequence ID" value="NZ_JALNMH010000010.1"/>
</dbReference>
<protein>
    <submittedName>
        <fullName evidence="3">Glycosyltransferase family 2 protein</fullName>
    </submittedName>
</protein>
<evidence type="ECO:0000256" key="1">
    <source>
        <dbReference type="SAM" id="Phobius"/>
    </source>
</evidence>
<dbReference type="InterPro" id="IPR029044">
    <property type="entry name" value="Nucleotide-diphossugar_trans"/>
</dbReference>
<keyword evidence="1" id="KW-0812">Transmembrane</keyword>
<sequence length="305" mass="33900">MSRFSVVVPAYNEEKTIEKVVRDILAVPEVHRCLVVDNNSSDKTSQVVEGLLPEFGTRLELVRCAEQGKGHAFKAGVARCIDDEFVGLIDADDTYPAQAFSNLLAAARRDRLDMVVGNRFEFGGYQRSNKRPGHIAGNQAISRFVRFISGVEVQDALSGLRVFSRRFLETFQNRADGFQLETEFSVHCGKTGLRYRELPIEFLDRPADNPSKLNTLRDGYRILKFAIFNSALSLTSRLGFMFGLCSVLVGGALGVRVIWEYLSQGRVTAIALAVAAALFLIVGAQFVLFSGVDSRLRRIERALLK</sequence>
<comment type="caution">
    <text evidence="3">The sequence shown here is derived from an EMBL/GenBank/DDBJ whole genome shotgun (WGS) entry which is preliminary data.</text>
</comment>
<evidence type="ECO:0000313" key="3">
    <source>
        <dbReference type="EMBL" id="MCK7594466.1"/>
    </source>
</evidence>
<dbReference type="PANTHER" id="PTHR48090">
    <property type="entry name" value="UNDECAPRENYL-PHOSPHATE 4-DEOXY-4-FORMAMIDO-L-ARABINOSE TRANSFERASE-RELATED"/>
    <property type="match status" value="1"/>
</dbReference>
<keyword evidence="1" id="KW-1133">Transmembrane helix</keyword>
<dbReference type="Gene3D" id="3.90.550.10">
    <property type="entry name" value="Spore Coat Polysaccharide Biosynthesis Protein SpsA, Chain A"/>
    <property type="match status" value="1"/>
</dbReference>
<dbReference type="CDD" id="cd04179">
    <property type="entry name" value="DPM_DPG-synthase_like"/>
    <property type="match status" value="1"/>
</dbReference>
<dbReference type="PANTHER" id="PTHR48090:SF7">
    <property type="entry name" value="RFBJ PROTEIN"/>
    <property type="match status" value="1"/>
</dbReference>
<accession>A0ABT0GIU7</accession>
<dbReference type="Pfam" id="PF00535">
    <property type="entry name" value="Glycos_transf_2"/>
    <property type="match status" value="1"/>
</dbReference>
<keyword evidence="4" id="KW-1185">Reference proteome</keyword>
<keyword evidence="1" id="KW-0472">Membrane</keyword>
<name>A0ABT0GIU7_9GAMM</name>
<dbReference type="Proteomes" id="UP001431449">
    <property type="component" value="Unassembled WGS sequence"/>
</dbReference>
<dbReference type="InterPro" id="IPR001173">
    <property type="entry name" value="Glyco_trans_2-like"/>
</dbReference>
<dbReference type="SUPFAM" id="SSF53448">
    <property type="entry name" value="Nucleotide-diphospho-sugar transferases"/>
    <property type="match status" value="1"/>
</dbReference>
<feature type="transmembrane region" description="Helical" evidence="1">
    <location>
        <begin position="265"/>
        <end position="289"/>
    </location>
</feature>
<organism evidence="3 4">
    <name type="scientific">Pseudomarimonas salicorniae</name>
    <dbReference type="NCBI Taxonomy" id="2933270"/>
    <lineage>
        <taxon>Bacteria</taxon>
        <taxon>Pseudomonadati</taxon>
        <taxon>Pseudomonadota</taxon>
        <taxon>Gammaproteobacteria</taxon>
        <taxon>Lysobacterales</taxon>
        <taxon>Lysobacteraceae</taxon>
        <taxon>Pseudomarimonas</taxon>
    </lineage>
</organism>
<dbReference type="EMBL" id="JALNMH010000010">
    <property type="protein sequence ID" value="MCK7594466.1"/>
    <property type="molecule type" value="Genomic_DNA"/>
</dbReference>
<dbReference type="InterPro" id="IPR050256">
    <property type="entry name" value="Glycosyltransferase_2"/>
</dbReference>
<gene>
    <name evidence="3" type="ORF">M0G41_12385</name>
</gene>
<evidence type="ECO:0000259" key="2">
    <source>
        <dbReference type="Pfam" id="PF00535"/>
    </source>
</evidence>
<reference evidence="3" key="1">
    <citation type="submission" date="2022-04" db="EMBL/GenBank/DDBJ databases">
        <title>Lysobacter sp. CAU 1642 isolated from sea sand.</title>
        <authorList>
            <person name="Kim W."/>
        </authorList>
    </citation>
    <scope>NUCLEOTIDE SEQUENCE</scope>
    <source>
        <strain evidence="3">CAU 1642</strain>
    </source>
</reference>
<evidence type="ECO:0000313" key="4">
    <source>
        <dbReference type="Proteomes" id="UP001431449"/>
    </source>
</evidence>
<feature type="domain" description="Glycosyltransferase 2-like" evidence="2">
    <location>
        <begin position="5"/>
        <end position="168"/>
    </location>
</feature>
<feature type="transmembrane region" description="Helical" evidence="1">
    <location>
        <begin position="238"/>
        <end position="259"/>
    </location>
</feature>